<dbReference type="KEGG" id="gms:SOIL9_50180"/>
<dbReference type="AlphaFoldDB" id="A0A6P2CWC9"/>
<dbReference type="Proteomes" id="UP000464178">
    <property type="component" value="Chromosome"/>
</dbReference>
<evidence type="ECO:0000313" key="3">
    <source>
        <dbReference type="EMBL" id="VTR92696.1"/>
    </source>
</evidence>
<evidence type="ECO:0000259" key="2">
    <source>
        <dbReference type="SMART" id="SM00834"/>
    </source>
</evidence>
<organism evidence="3 4">
    <name type="scientific">Gemmata massiliana</name>
    <dbReference type="NCBI Taxonomy" id="1210884"/>
    <lineage>
        <taxon>Bacteria</taxon>
        <taxon>Pseudomonadati</taxon>
        <taxon>Planctomycetota</taxon>
        <taxon>Planctomycetia</taxon>
        <taxon>Gemmatales</taxon>
        <taxon>Gemmataceae</taxon>
        <taxon>Gemmata</taxon>
    </lineage>
</organism>
<gene>
    <name evidence="3" type="ORF">SOIL9_50180</name>
</gene>
<evidence type="ECO:0000256" key="1">
    <source>
        <dbReference type="SAM" id="MobiDB-lite"/>
    </source>
</evidence>
<dbReference type="SMART" id="SM00834">
    <property type="entry name" value="CxxC_CXXC_SSSS"/>
    <property type="match status" value="1"/>
</dbReference>
<protein>
    <recommendedName>
        <fullName evidence="2">Putative regulatory protein FmdB zinc ribbon domain-containing protein</fullName>
    </recommendedName>
</protein>
<proteinExistence type="predicted"/>
<accession>A0A6P2CWC9</accession>
<evidence type="ECO:0000313" key="4">
    <source>
        <dbReference type="Proteomes" id="UP000464178"/>
    </source>
</evidence>
<sequence>MPTYDYRCSACGHTFDELQKFSDAPLTKCPACKKNKLERLFGGGGAIIFKGGGFYETDYRRAGEKRDDAGDKGDSGTGKTETKETKAETPAPAAESAPKTETKSESKSGGAKKKGK</sequence>
<feature type="domain" description="Putative regulatory protein FmdB zinc ribbon" evidence="2">
    <location>
        <begin position="1"/>
        <end position="42"/>
    </location>
</feature>
<dbReference type="PANTHER" id="PTHR34404">
    <property type="entry name" value="REGULATORY PROTEIN, FMDB FAMILY"/>
    <property type="match status" value="1"/>
</dbReference>
<feature type="compositionally biased region" description="Low complexity" evidence="1">
    <location>
        <begin position="88"/>
        <end position="97"/>
    </location>
</feature>
<keyword evidence="4" id="KW-1185">Reference proteome</keyword>
<dbReference type="PANTHER" id="PTHR34404:SF2">
    <property type="entry name" value="CONSERVED SERINE RICH PROTEIN"/>
    <property type="match status" value="1"/>
</dbReference>
<feature type="compositionally biased region" description="Basic and acidic residues" evidence="1">
    <location>
        <begin position="61"/>
        <end position="87"/>
    </location>
</feature>
<dbReference type="EMBL" id="LR593886">
    <property type="protein sequence ID" value="VTR92696.1"/>
    <property type="molecule type" value="Genomic_DNA"/>
</dbReference>
<dbReference type="NCBIfam" id="TIGR02605">
    <property type="entry name" value="CxxC_CxxC_SSSS"/>
    <property type="match status" value="1"/>
</dbReference>
<dbReference type="RefSeq" id="WP_162667522.1">
    <property type="nucleotide sequence ID" value="NZ_LR593886.1"/>
</dbReference>
<feature type="region of interest" description="Disordered" evidence="1">
    <location>
        <begin position="61"/>
        <end position="116"/>
    </location>
</feature>
<reference evidence="3 4" key="1">
    <citation type="submission" date="2019-05" db="EMBL/GenBank/DDBJ databases">
        <authorList>
            <consortium name="Science for Life Laboratories"/>
        </authorList>
    </citation>
    <scope>NUCLEOTIDE SEQUENCE [LARGE SCALE GENOMIC DNA]</scope>
    <source>
        <strain evidence="3">Soil9</strain>
    </source>
</reference>
<name>A0A6P2CWC9_9BACT</name>
<dbReference type="Pfam" id="PF09723">
    <property type="entry name" value="Zn_ribbon_8"/>
    <property type="match status" value="1"/>
</dbReference>
<dbReference type="InterPro" id="IPR013429">
    <property type="entry name" value="Regulatory_FmdB_Zinc_ribbon"/>
</dbReference>